<dbReference type="InterPro" id="IPR029062">
    <property type="entry name" value="Class_I_gatase-like"/>
</dbReference>
<evidence type="ECO:0000313" key="6">
    <source>
        <dbReference type="EMBL" id="QDC39783.1"/>
    </source>
</evidence>
<feature type="transmembrane region" description="Helical" evidence="4">
    <location>
        <begin position="6"/>
        <end position="25"/>
    </location>
</feature>
<feature type="domain" description="HTH araC/xylS-type" evidence="5">
    <location>
        <begin position="217"/>
        <end position="315"/>
    </location>
</feature>
<evidence type="ECO:0000259" key="5">
    <source>
        <dbReference type="PROSITE" id="PS01124"/>
    </source>
</evidence>
<keyword evidence="4" id="KW-1133">Transmembrane helix</keyword>
<protein>
    <submittedName>
        <fullName evidence="6">Helix-turn-helix domain-containing protein</fullName>
    </submittedName>
</protein>
<dbReference type="PANTHER" id="PTHR43280">
    <property type="entry name" value="ARAC-FAMILY TRANSCRIPTIONAL REGULATOR"/>
    <property type="match status" value="1"/>
</dbReference>
<dbReference type="SMART" id="SM00342">
    <property type="entry name" value="HTH_ARAC"/>
    <property type="match status" value="1"/>
</dbReference>
<dbReference type="Pfam" id="PF12833">
    <property type="entry name" value="HTH_18"/>
    <property type="match status" value="1"/>
</dbReference>
<dbReference type="KEGG" id="sufl:FIL70_21685"/>
<accession>A0A5B8CKL4</accession>
<keyword evidence="3" id="KW-0804">Transcription</keyword>
<sequence>MARDIAVIGFDGACLASIGLFLDLFGQMRLRVADQFRTRDDIGMHTRAKLLGPSPRPIQVLGGWKLQVEDGLEARPHLYIHVPDFYCPEKETPEYLAKLHSVIDWLRSQYAGGAHLSATGRGIELLAEAGLTGNGPVPVTRSAAAEFRRRYPHIRVNTTDPIAEVDRIMMARGMTHEMSLLTRLIGRLLSPTMAGTLADAMGMESDRPGLSDDPLVAAAQMWLSERASRGLHIGMLATHLAVSPQTLIRRFRAKLGMTPRDYLRLVRMRSAQSQLRDTDRPVSQIATLIGYNDLKSFQQAFRHHSGMSASHYRALVRNGGDPLPSPSGAAGGSDFAMPLILC</sequence>
<keyword evidence="2" id="KW-0238">DNA-binding</keyword>
<keyword evidence="4" id="KW-0472">Membrane</keyword>
<gene>
    <name evidence="6" type="ORF">FIL70_21685</name>
</gene>
<evidence type="ECO:0000313" key="7">
    <source>
        <dbReference type="Proteomes" id="UP000311469"/>
    </source>
</evidence>
<dbReference type="InterPro" id="IPR009057">
    <property type="entry name" value="Homeodomain-like_sf"/>
</dbReference>
<reference evidence="6 7" key="1">
    <citation type="submission" date="2019-06" db="EMBL/GenBank/DDBJ databases">
        <title>Genome organization and adaptive potential of archetypical organophosphate degarding Sphingobium fuliginis ATCC 27551.</title>
        <authorList>
            <person name="Sarwar A."/>
            <person name="Parthasarathy S."/>
            <person name="Singh C."/>
            <person name="Siddavattam D."/>
        </authorList>
    </citation>
    <scope>NUCLEOTIDE SEQUENCE [LARGE SCALE GENOMIC DNA]</scope>
    <source>
        <strain evidence="6 7">ATCC 27551</strain>
    </source>
</reference>
<organism evidence="6 7">
    <name type="scientific">Sphingobium fuliginis ATCC 27551</name>
    <dbReference type="NCBI Taxonomy" id="1208342"/>
    <lineage>
        <taxon>Bacteria</taxon>
        <taxon>Pseudomonadati</taxon>
        <taxon>Pseudomonadota</taxon>
        <taxon>Alphaproteobacteria</taxon>
        <taxon>Sphingomonadales</taxon>
        <taxon>Sphingomonadaceae</taxon>
        <taxon>Sphingobium</taxon>
    </lineage>
</organism>
<evidence type="ECO:0000256" key="2">
    <source>
        <dbReference type="ARBA" id="ARBA00023125"/>
    </source>
</evidence>
<dbReference type="InterPro" id="IPR018060">
    <property type="entry name" value="HTH_AraC"/>
</dbReference>
<evidence type="ECO:0000256" key="1">
    <source>
        <dbReference type="ARBA" id="ARBA00023015"/>
    </source>
</evidence>
<dbReference type="SUPFAM" id="SSF52317">
    <property type="entry name" value="Class I glutamine amidotransferase-like"/>
    <property type="match status" value="1"/>
</dbReference>
<keyword evidence="4" id="KW-0812">Transmembrane</keyword>
<dbReference type="PANTHER" id="PTHR43280:SF2">
    <property type="entry name" value="HTH-TYPE TRANSCRIPTIONAL REGULATOR EXSA"/>
    <property type="match status" value="1"/>
</dbReference>
<dbReference type="InterPro" id="IPR018062">
    <property type="entry name" value="HTH_AraC-typ_CS"/>
</dbReference>
<dbReference type="AlphaFoldDB" id="A0A5B8CKL4"/>
<dbReference type="GO" id="GO:0043565">
    <property type="term" value="F:sequence-specific DNA binding"/>
    <property type="evidence" value="ECO:0007669"/>
    <property type="project" value="InterPro"/>
</dbReference>
<evidence type="ECO:0000256" key="3">
    <source>
        <dbReference type="ARBA" id="ARBA00023163"/>
    </source>
</evidence>
<evidence type="ECO:0000256" key="4">
    <source>
        <dbReference type="SAM" id="Phobius"/>
    </source>
</evidence>
<dbReference type="EMBL" id="CP041017">
    <property type="protein sequence ID" value="QDC39783.1"/>
    <property type="molecule type" value="Genomic_DNA"/>
</dbReference>
<dbReference type="RefSeq" id="WP_140043316.1">
    <property type="nucleotide sequence ID" value="NZ_CP041017.1"/>
</dbReference>
<name>A0A5B8CKL4_SPHSA</name>
<dbReference type="Gene3D" id="3.40.50.880">
    <property type="match status" value="1"/>
</dbReference>
<dbReference type="SUPFAM" id="SSF46689">
    <property type="entry name" value="Homeodomain-like"/>
    <property type="match status" value="2"/>
</dbReference>
<keyword evidence="1" id="KW-0805">Transcription regulation</keyword>
<dbReference type="GO" id="GO:0003700">
    <property type="term" value="F:DNA-binding transcription factor activity"/>
    <property type="evidence" value="ECO:0007669"/>
    <property type="project" value="InterPro"/>
</dbReference>
<dbReference type="PROSITE" id="PS00041">
    <property type="entry name" value="HTH_ARAC_FAMILY_1"/>
    <property type="match status" value="2"/>
</dbReference>
<proteinExistence type="predicted"/>
<dbReference type="Gene3D" id="1.10.10.60">
    <property type="entry name" value="Homeodomain-like"/>
    <property type="match status" value="2"/>
</dbReference>
<dbReference type="PROSITE" id="PS01124">
    <property type="entry name" value="HTH_ARAC_FAMILY_2"/>
    <property type="match status" value="1"/>
</dbReference>
<dbReference type="Proteomes" id="UP000311469">
    <property type="component" value="Chromosome cSF2"/>
</dbReference>